<dbReference type="RefSeq" id="WP_264514416.1">
    <property type="nucleotide sequence ID" value="NZ_JAPDDR010000007.1"/>
</dbReference>
<evidence type="ECO:0000256" key="1">
    <source>
        <dbReference type="SAM" id="SignalP"/>
    </source>
</evidence>
<name>A0ABT3G4Y3_9BACT</name>
<protein>
    <recommendedName>
        <fullName evidence="4">DUF2846 domain-containing protein</fullName>
    </recommendedName>
</protein>
<feature type="signal peptide" evidence="1">
    <location>
        <begin position="1"/>
        <end position="32"/>
    </location>
</feature>
<feature type="chain" id="PRO_5046940297" description="DUF2846 domain-containing protein" evidence="1">
    <location>
        <begin position="33"/>
        <end position="180"/>
    </location>
</feature>
<keyword evidence="1" id="KW-0732">Signal</keyword>
<proteinExistence type="predicted"/>
<evidence type="ECO:0000313" key="3">
    <source>
        <dbReference type="Proteomes" id="UP001165653"/>
    </source>
</evidence>
<dbReference type="PROSITE" id="PS51257">
    <property type="entry name" value="PROKAR_LIPOPROTEIN"/>
    <property type="match status" value="1"/>
</dbReference>
<sequence>MNPLRFLLLSATSLFAVSLVSCVSVDYPQATAAELEMGRALTPPKGQGLLVVYRKPGISMTTGKVPTIVRVDGKPHGANHAGTFVVVPVSKGPHVMHMDPNPSLARGILSHSFQASPGKCYFIRQDVETKVDKILLVPTPAPVPRMEPVSSPVSEAVGRAEVAKCKQLGGNGVIKLAGRP</sequence>
<reference evidence="2" key="1">
    <citation type="submission" date="2022-10" db="EMBL/GenBank/DDBJ databases">
        <title>Luteolibacter sp. GHJ8, whole genome shotgun sequencing project.</title>
        <authorList>
            <person name="Zhao G."/>
            <person name="Shen L."/>
        </authorList>
    </citation>
    <scope>NUCLEOTIDE SEQUENCE</scope>
    <source>
        <strain evidence="2">GHJ8</strain>
    </source>
</reference>
<gene>
    <name evidence="2" type="ORF">OJ996_14930</name>
</gene>
<accession>A0ABT3G4Y3</accession>
<keyword evidence="3" id="KW-1185">Reference proteome</keyword>
<dbReference type="Proteomes" id="UP001165653">
    <property type="component" value="Unassembled WGS sequence"/>
</dbReference>
<dbReference type="EMBL" id="JAPDDR010000007">
    <property type="protein sequence ID" value="MCW1914880.1"/>
    <property type="molecule type" value="Genomic_DNA"/>
</dbReference>
<comment type="caution">
    <text evidence="2">The sequence shown here is derived from an EMBL/GenBank/DDBJ whole genome shotgun (WGS) entry which is preliminary data.</text>
</comment>
<evidence type="ECO:0008006" key="4">
    <source>
        <dbReference type="Google" id="ProtNLM"/>
    </source>
</evidence>
<organism evidence="2 3">
    <name type="scientific">Luteolibacter rhizosphaerae</name>
    <dbReference type="NCBI Taxonomy" id="2989719"/>
    <lineage>
        <taxon>Bacteria</taxon>
        <taxon>Pseudomonadati</taxon>
        <taxon>Verrucomicrobiota</taxon>
        <taxon>Verrucomicrobiia</taxon>
        <taxon>Verrucomicrobiales</taxon>
        <taxon>Verrucomicrobiaceae</taxon>
        <taxon>Luteolibacter</taxon>
    </lineage>
</organism>
<evidence type="ECO:0000313" key="2">
    <source>
        <dbReference type="EMBL" id="MCW1914880.1"/>
    </source>
</evidence>